<sequence>MLCGISGFLYYKGKHAPILPSGVLRNILFMAISFIPFEYDLDQDPDLHYPLVRNELAKAQRSIVPARARAEAAAEAQAKAFPGEI</sequence>
<dbReference type="PaxDb" id="29760-VIT_07s0005g00330.t01"/>
<evidence type="ECO:0000313" key="1">
    <source>
        <dbReference type="EMBL" id="CBI36849.3"/>
    </source>
</evidence>
<dbReference type="EMBL" id="FN596502">
    <property type="protein sequence ID" value="CBI36849.3"/>
    <property type="molecule type" value="Genomic_DNA"/>
</dbReference>
<keyword evidence="2" id="KW-1185">Reference proteome</keyword>
<dbReference type="Proteomes" id="UP000009183">
    <property type="component" value="Chromosome 7"/>
</dbReference>
<reference evidence="2" key="1">
    <citation type="journal article" date="2007" name="Nature">
        <title>The grapevine genome sequence suggests ancestral hexaploidization in major angiosperm phyla.</title>
        <authorList>
            <consortium name="The French-Italian Public Consortium for Grapevine Genome Characterization."/>
            <person name="Jaillon O."/>
            <person name="Aury J.-M."/>
            <person name="Noel B."/>
            <person name="Policriti A."/>
            <person name="Clepet C."/>
            <person name="Casagrande A."/>
            <person name="Choisne N."/>
            <person name="Aubourg S."/>
            <person name="Vitulo N."/>
            <person name="Jubin C."/>
            <person name="Vezzi A."/>
            <person name="Legeai F."/>
            <person name="Hugueney P."/>
            <person name="Dasilva C."/>
            <person name="Horner D."/>
            <person name="Mica E."/>
            <person name="Jublot D."/>
            <person name="Poulain J."/>
            <person name="Bruyere C."/>
            <person name="Billault A."/>
            <person name="Segurens B."/>
            <person name="Gouyvenoux M."/>
            <person name="Ugarte E."/>
            <person name="Cattonaro F."/>
            <person name="Anthouard V."/>
            <person name="Vico V."/>
            <person name="Del Fabbro C."/>
            <person name="Alaux M."/>
            <person name="Di Gaspero G."/>
            <person name="Dumas V."/>
            <person name="Felice N."/>
            <person name="Paillard S."/>
            <person name="Juman I."/>
            <person name="Moroldo M."/>
            <person name="Scalabrin S."/>
            <person name="Canaguier A."/>
            <person name="Le Clainche I."/>
            <person name="Malacrida G."/>
            <person name="Durand E."/>
            <person name="Pesole G."/>
            <person name="Laucou V."/>
            <person name="Chatelet P."/>
            <person name="Merdinoglu D."/>
            <person name="Delledonne M."/>
            <person name="Pezzotti M."/>
            <person name="Lecharny A."/>
            <person name="Scarpelli C."/>
            <person name="Artiguenave F."/>
            <person name="Pe M.E."/>
            <person name="Valle G."/>
            <person name="Morgante M."/>
            <person name="Caboche M."/>
            <person name="Adam-Blondon A.-F."/>
            <person name="Weissenbach J."/>
            <person name="Quetier F."/>
            <person name="Wincker P."/>
        </authorList>
    </citation>
    <scope>NUCLEOTIDE SEQUENCE [LARGE SCALE GENOMIC DNA]</scope>
    <source>
        <strain evidence="2">cv. Pinot noir / PN40024</strain>
    </source>
</reference>
<evidence type="ECO:0000313" key="2">
    <source>
        <dbReference type="Proteomes" id="UP000009183"/>
    </source>
</evidence>
<dbReference type="InParanoid" id="D7U283"/>
<organism evidence="1 2">
    <name type="scientific">Vitis vinifera</name>
    <name type="common">Grape</name>
    <dbReference type="NCBI Taxonomy" id="29760"/>
    <lineage>
        <taxon>Eukaryota</taxon>
        <taxon>Viridiplantae</taxon>
        <taxon>Streptophyta</taxon>
        <taxon>Embryophyta</taxon>
        <taxon>Tracheophyta</taxon>
        <taxon>Spermatophyta</taxon>
        <taxon>Magnoliopsida</taxon>
        <taxon>eudicotyledons</taxon>
        <taxon>Gunneridae</taxon>
        <taxon>Pentapetalae</taxon>
        <taxon>rosids</taxon>
        <taxon>Vitales</taxon>
        <taxon>Vitaceae</taxon>
        <taxon>Viteae</taxon>
        <taxon>Vitis</taxon>
    </lineage>
</organism>
<name>D7U283_VITVI</name>
<dbReference type="HOGENOM" id="CLU_2517207_0_0_1"/>
<protein>
    <submittedName>
        <fullName evidence="1">Uncharacterized protein</fullName>
    </submittedName>
</protein>
<gene>
    <name evidence="1" type="ordered locus">VIT_07s0005g00330</name>
</gene>
<proteinExistence type="predicted"/>
<accession>D7U283</accession>
<dbReference type="AlphaFoldDB" id="D7U283"/>